<evidence type="ECO:0000256" key="5">
    <source>
        <dbReference type="ARBA" id="ARBA00022519"/>
    </source>
</evidence>
<proteinExistence type="predicted"/>
<evidence type="ECO:0000259" key="11">
    <source>
        <dbReference type="Pfam" id="PF07219"/>
    </source>
</evidence>
<dbReference type="InterPro" id="IPR005254">
    <property type="entry name" value="Heme_biosyn_assoc_TPR_pro"/>
</dbReference>
<name>A0A411PJE6_9GAMM</name>
<dbReference type="SUPFAM" id="SSF81901">
    <property type="entry name" value="HCP-like"/>
    <property type="match status" value="1"/>
</dbReference>
<dbReference type="RefSeq" id="WP_130600677.1">
    <property type="nucleotide sequence ID" value="NZ_CP036200.1"/>
</dbReference>
<dbReference type="Proteomes" id="UP000291106">
    <property type="component" value="Chromosome"/>
</dbReference>
<dbReference type="GO" id="GO:0006779">
    <property type="term" value="P:porphyrin-containing compound biosynthetic process"/>
    <property type="evidence" value="ECO:0007669"/>
    <property type="project" value="UniProtKB-KW"/>
</dbReference>
<evidence type="ECO:0000256" key="10">
    <source>
        <dbReference type="SAM" id="Phobius"/>
    </source>
</evidence>
<dbReference type="GO" id="GO:0042168">
    <property type="term" value="P:heme metabolic process"/>
    <property type="evidence" value="ECO:0007669"/>
    <property type="project" value="InterPro"/>
</dbReference>
<comment type="subcellular location">
    <subcellularLocation>
        <location evidence="2">Cell inner membrane</location>
        <topology evidence="2">Multi-pass membrane protein</topology>
    </subcellularLocation>
</comment>
<dbReference type="InterPro" id="IPR010817">
    <property type="entry name" value="HemY_N"/>
</dbReference>
<keyword evidence="4" id="KW-1003">Cell membrane</keyword>
<protein>
    <submittedName>
        <fullName evidence="12">Heme biosynthesis protein HemY</fullName>
    </submittedName>
</protein>
<evidence type="ECO:0000256" key="4">
    <source>
        <dbReference type="ARBA" id="ARBA00022475"/>
    </source>
</evidence>
<dbReference type="Gene3D" id="1.25.40.10">
    <property type="entry name" value="Tetratricopeptide repeat domain"/>
    <property type="match status" value="1"/>
</dbReference>
<feature type="transmembrane region" description="Helical" evidence="10">
    <location>
        <begin position="7"/>
        <end position="30"/>
    </location>
</feature>
<keyword evidence="6 10" id="KW-0812">Transmembrane</keyword>
<evidence type="ECO:0000256" key="8">
    <source>
        <dbReference type="ARBA" id="ARBA00023136"/>
    </source>
</evidence>
<accession>A0A411PJE6</accession>
<dbReference type="AlphaFoldDB" id="A0A411PJE6"/>
<evidence type="ECO:0000256" key="6">
    <source>
        <dbReference type="ARBA" id="ARBA00022692"/>
    </source>
</evidence>
<evidence type="ECO:0000256" key="9">
    <source>
        <dbReference type="ARBA" id="ARBA00023244"/>
    </source>
</evidence>
<dbReference type="InterPro" id="IPR019734">
    <property type="entry name" value="TPR_rpt"/>
</dbReference>
<evidence type="ECO:0000256" key="3">
    <source>
        <dbReference type="ARBA" id="ARBA00004744"/>
    </source>
</evidence>
<keyword evidence="5" id="KW-0997">Cell inner membrane</keyword>
<dbReference type="EMBL" id="CP036200">
    <property type="protein sequence ID" value="QBF83500.1"/>
    <property type="molecule type" value="Genomic_DNA"/>
</dbReference>
<comment type="pathway">
    <text evidence="3">Porphyrin-containing compound metabolism; protoheme biosynthesis.</text>
</comment>
<evidence type="ECO:0000313" key="12">
    <source>
        <dbReference type="EMBL" id="QBF83500.1"/>
    </source>
</evidence>
<dbReference type="Pfam" id="PF13181">
    <property type="entry name" value="TPR_8"/>
    <property type="match status" value="1"/>
</dbReference>
<evidence type="ECO:0000256" key="7">
    <source>
        <dbReference type="ARBA" id="ARBA00022989"/>
    </source>
</evidence>
<organism evidence="12 13">
    <name type="scientific">Shewanella maritima</name>
    <dbReference type="NCBI Taxonomy" id="2520507"/>
    <lineage>
        <taxon>Bacteria</taxon>
        <taxon>Pseudomonadati</taxon>
        <taxon>Pseudomonadota</taxon>
        <taxon>Gammaproteobacteria</taxon>
        <taxon>Alteromonadales</taxon>
        <taxon>Shewanellaceae</taxon>
        <taxon>Shewanella</taxon>
    </lineage>
</organism>
<sequence>MIKTLAYVIIILIGLCASPLLIGNLGHVYIAAGDYQIETSLVVAIIGLIVFYSLLQLAEWIIVALLNLLIHSRYLPERWRKNAAKKHTLSGALALAEEDWPAAEKAMAKGADKGEIPALNLFAAARAAQHQHKPQQRDEYLARAAKDPHAQTAVNTSRTRYLIQQGDYVGARETLSMLSPTSRSKAPVLLLAKDLYLQQEDWQALKLLLPILKKRKLIEPDALAKLTRKTDCALIGDAARESEAELDKCWHWLSSAEKKIPEVLTLYLMGLCRYERKTEAIKLLNKAIKSGLSESLLAAIPKIANAEDDSVRKQLQTQAGAEDANPLFHQCMAILAAQTRDIKQAKVHWKKVCELSPNKDAWLSLAQIHEQLGDNANAMYCYRKAAKS</sequence>
<reference evidence="12 13" key="1">
    <citation type="submission" date="2019-02" db="EMBL/GenBank/DDBJ databases">
        <title>Shewanella sp. D4-2 isolated from Dokdo Island.</title>
        <authorList>
            <person name="Baek K."/>
        </authorList>
    </citation>
    <scope>NUCLEOTIDE SEQUENCE [LARGE SCALE GENOMIC DNA]</scope>
    <source>
        <strain evidence="12 13">D4-2</strain>
    </source>
</reference>
<feature type="domain" description="HemY N-terminal" evidence="11">
    <location>
        <begin position="26"/>
        <end position="131"/>
    </location>
</feature>
<keyword evidence="9" id="KW-0627">Porphyrin biosynthesis</keyword>
<feature type="transmembrane region" description="Helical" evidence="10">
    <location>
        <begin position="42"/>
        <end position="70"/>
    </location>
</feature>
<dbReference type="InterPro" id="IPR011990">
    <property type="entry name" value="TPR-like_helical_dom_sf"/>
</dbReference>
<dbReference type="Pfam" id="PF07219">
    <property type="entry name" value="HemY_N"/>
    <property type="match status" value="1"/>
</dbReference>
<keyword evidence="13" id="KW-1185">Reference proteome</keyword>
<evidence type="ECO:0000313" key="13">
    <source>
        <dbReference type="Proteomes" id="UP000291106"/>
    </source>
</evidence>
<gene>
    <name evidence="12" type="ORF">EXU30_12955</name>
</gene>
<dbReference type="OrthoDB" id="7067577at2"/>
<evidence type="ECO:0000256" key="1">
    <source>
        <dbReference type="ARBA" id="ARBA00002962"/>
    </source>
</evidence>
<keyword evidence="7 10" id="KW-1133">Transmembrane helix</keyword>
<comment type="function">
    <text evidence="1">Involved in a late step of protoheme IX synthesis.</text>
</comment>
<keyword evidence="8 10" id="KW-0472">Membrane</keyword>
<dbReference type="NCBIfam" id="TIGR00540">
    <property type="entry name" value="TPR_hemY_coli"/>
    <property type="match status" value="1"/>
</dbReference>
<dbReference type="KEGG" id="smai:EXU30_12955"/>
<evidence type="ECO:0000256" key="2">
    <source>
        <dbReference type="ARBA" id="ARBA00004429"/>
    </source>
</evidence>
<dbReference type="GO" id="GO:0005886">
    <property type="term" value="C:plasma membrane"/>
    <property type="evidence" value="ECO:0007669"/>
    <property type="project" value="UniProtKB-SubCell"/>
</dbReference>
<dbReference type="UniPathway" id="UPA00252"/>